<dbReference type="SUPFAM" id="SSF55729">
    <property type="entry name" value="Acyl-CoA N-acyltransferases (Nat)"/>
    <property type="match status" value="1"/>
</dbReference>
<dbReference type="Gene3D" id="3.40.630.30">
    <property type="match status" value="1"/>
</dbReference>
<dbReference type="HOGENOM" id="CLU_828338_0_0_11"/>
<dbReference type="Gene3D" id="1.10.1200.10">
    <property type="entry name" value="ACP-like"/>
    <property type="match status" value="1"/>
</dbReference>
<proteinExistence type="predicted"/>
<evidence type="ECO:0000313" key="2">
    <source>
        <dbReference type="EMBL" id="CAJ65161.1"/>
    </source>
</evidence>
<dbReference type="Pfam" id="PF00550">
    <property type="entry name" value="PP-binding"/>
    <property type="match status" value="1"/>
</dbReference>
<dbReference type="InterPro" id="IPR009081">
    <property type="entry name" value="PP-bd_ACP"/>
</dbReference>
<feature type="domain" description="Carrier" evidence="1">
    <location>
        <begin position="8"/>
        <end position="69"/>
    </location>
</feature>
<organism evidence="2 3">
    <name type="scientific">Frankia alni (strain DSM 45986 / CECT 9034 / ACN14a)</name>
    <dbReference type="NCBI Taxonomy" id="326424"/>
    <lineage>
        <taxon>Bacteria</taxon>
        <taxon>Bacillati</taxon>
        <taxon>Actinomycetota</taxon>
        <taxon>Actinomycetes</taxon>
        <taxon>Frankiales</taxon>
        <taxon>Frankiaceae</taxon>
        <taxon>Frankia</taxon>
    </lineage>
</organism>
<gene>
    <name evidence="2" type="ordered locus">FRAAL6538</name>
</gene>
<dbReference type="eggNOG" id="COG1670">
    <property type="taxonomic scope" value="Bacteria"/>
</dbReference>
<accession>Q0RBM3</accession>
<name>Q0RBM3_FRAAA</name>
<dbReference type="SUPFAM" id="SSF47336">
    <property type="entry name" value="ACP-like"/>
    <property type="match status" value="1"/>
</dbReference>
<evidence type="ECO:0000313" key="3">
    <source>
        <dbReference type="Proteomes" id="UP000000657"/>
    </source>
</evidence>
<dbReference type="InterPro" id="IPR016181">
    <property type="entry name" value="Acyl_CoA_acyltransferase"/>
</dbReference>
<evidence type="ECO:0000259" key="1">
    <source>
        <dbReference type="Pfam" id="PF00550"/>
    </source>
</evidence>
<reference evidence="2 3" key="1">
    <citation type="journal article" date="2007" name="Genome Res.">
        <title>Genome characteristics of facultatively symbiotic Frankia sp. strains reflect host range and host plant biogeography.</title>
        <authorList>
            <person name="Normand P."/>
            <person name="Lapierre P."/>
            <person name="Tisa L.S."/>
            <person name="Gogarten J.P."/>
            <person name="Alloisio N."/>
            <person name="Bagnarol E."/>
            <person name="Bassi C.A."/>
            <person name="Berry A.M."/>
            <person name="Bickhart D.M."/>
            <person name="Choisne N."/>
            <person name="Couloux A."/>
            <person name="Cournoyer B."/>
            <person name="Cruveiller S."/>
            <person name="Daubin V."/>
            <person name="Demange N."/>
            <person name="Francino M.P."/>
            <person name="Goltsman E."/>
            <person name="Huang Y."/>
            <person name="Kopp O.R."/>
            <person name="Labarre L."/>
            <person name="Lapidus A."/>
            <person name="Lavire C."/>
            <person name="Marechal J."/>
            <person name="Martinez M."/>
            <person name="Mastronunzio J.E."/>
            <person name="Mullin B.C."/>
            <person name="Niemann J."/>
            <person name="Pujic P."/>
            <person name="Rawnsley T."/>
            <person name="Rouy Z."/>
            <person name="Schenowitz C."/>
            <person name="Sellstedt A."/>
            <person name="Tavares F."/>
            <person name="Tomkins J.P."/>
            <person name="Vallenet D."/>
            <person name="Valverde C."/>
            <person name="Wall L.G."/>
            <person name="Wang Y."/>
            <person name="Medigue C."/>
            <person name="Benson D.R."/>
        </authorList>
    </citation>
    <scope>NUCLEOTIDE SEQUENCE [LARGE SCALE GENOMIC DNA]</scope>
    <source>
        <strain evidence="3">DSM 45986 / CECT 9034 / ACN14a</strain>
    </source>
</reference>
<dbReference type="AlphaFoldDB" id="Q0RBM3"/>
<dbReference type="OrthoDB" id="3212229at2"/>
<protein>
    <recommendedName>
        <fullName evidence="1">Carrier domain-containing protein</fullName>
    </recommendedName>
</protein>
<sequence>MLRQDEFEQLIARKLGLADSAIAGGSRLHEDLGLDSFRLLELCLYVIELGVDLSEANWLEIETVGELYQRYRAGPPAAQAQPLPAASVGSGVPAGVGAGARPLDGSAGRAGQPMAATTATTATTAITVTAGSAPATAAAAVAAGTTATAGPPALPPPRFAGRFLRLMPVLPASTPFLYELAVTPDIGFRWRYRGSVPSYPQFEQELWQGVLTQFVIESIETGRPVGHAICYNPEFALGYAYVGAAISADYTGSGLAVEALDLFVRYVFDIWPFRKLYFEVPEFNYPQFAGADREKSAGGALELEGRLRRHDFYRGRYWDRLILAVYRDRTDGDAR</sequence>
<dbReference type="RefSeq" id="WP_011607578.1">
    <property type="nucleotide sequence ID" value="NC_008278.1"/>
</dbReference>
<dbReference type="KEGG" id="fal:FRAAL6538"/>
<keyword evidence="3" id="KW-1185">Reference proteome</keyword>
<dbReference type="Proteomes" id="UP000000657">
    <property type="component" value="Chromosome"/>
</dbReference>
<dbReference type="EMBL" id="CT573213">
    <property type="protein sequence ID" value="CAJ65161.1"/>
    <property type="molecule type" value="Genomic_DNA"/>
</dbReference>
<dbReference type="InterPro" id="IPR036736">
    <property type="entry name" value="ACP-like_sf"/>
</dbReference>
<dbReference type="STRING" id="326424.FRAAL6538"/>